<gene>
    <name evidence="4" type="ORF">CC78DRAFT_598295</name>
</gene>
<feature type="region of interest" description="Disordered" evidence="1">
    <location>
        <begin position="564"/>
        <end position="599"/>
    </location>
</feature>
<dbReference type="Proteomes" id="UP000800093">
    <property type="component" value="Unassembled WGS sequence"/>
</dbReference>
<feature type="domain" description="DUF7102" evidence="2">
    <location>
        <begin position="693"/>
        <end position="848"/>
    </location>
</feature>
<feature type="compositionally biased region" description="Polar residues" evidence="1">
    <location>
        <begin position="564"/>
        <end position="592"/>
    </location>
</feature>
<feature type="domain" description="SAM-like" evidence="3">
    <location>
        <begin position="861"/>
        <end position="948"/>
    </location>
</feature>
<evidence type="ECO:0000259" key="2">
    <source>
        <dbReference type="Pfam" id="PF23394"/>
    </source>
</evidence>
<dbReference type="InterPro" id="IPR055528">
    <property type="entry name" value="DUF7102"/>
</dbReference>
<dbReference type="EMBL" id="ML986603">
    <property type="protein sequence ID" value="KAF2265709.1"/>
    <property type="molecule type" value="Genomic_DNA"/>
</dbReference>
<dbReference type="InterPro" id="IPR057559">
    <property type="entry name" value="SAM_6"/>
</dbReference>
<organism evidence="4 5">
    <name type="scientific">Lojkania enalia</name>
    <dbReference type="NCBI Taxonomy" id="147567"/>
    <lineage>
        <taxon>Eukaryota</taxon>
        <taxon>Fungi</taxon>
        <taxon>Dikarya</taxon>
        <taxon>Ascomycota</taxon>
        <taxon>Pezizomycotina</taxon>
        <taxon>Dothideomycetes</taxon>
        <taxon>Pleosporomycetidae</taxon>
        <taxon>Pleosporales</taxon>
        <taxon>Pleosporales incertae sedis</taxon>
        <taxon>Lojkania</taxon>
    </lineage>
</organism>
<dbReference type="OrthoDB" id="3647246at2759"/>
<protein>
    <submittedName>
        <fullName evidence="4">Uncharacterized protein</fullName>
    </submittedName>
</protein>
<evidence type="ECO:0000313" key="4">
    <source>
        <dbReference type="EMBL" id="KAF2265709.1"/>
    </source>
</evidence>
<reference evidence="5" key="1">
    <citation type="journal article" date="2020" name="Stud. Mycol.">
        <title>101 Dothideomycetes genomes: A test case for predicting lifestyles and emergence of pathogens.</title>
        <authorList>
            <person name="Haridas S."/>
            <person name="Albert R."/>
            <person name="Binder M."/>
            <person name="Bloem J."/>
            <person name="LaButti K."/>
            <person name="Salamov A."/>
            <person name="Andreopoulos B."/>
            <person name="Baker S."/>
            <person name="Barry K."/>
            <person name="Bills G."/>
            <person name="Bluhm B."/>
            <person name="Cannon C."/>
            <person name="Castanera R."/>
            <person name="Culley D."/>
            <person name="Daum C."/>
            <person name="Ezra D."/>
            <person name="Gonzalez J."/>
            <person name="Henrissat B."/>
            <person name="Kuo A."/>
            <person name="Liang C."/>
            <person name="Lipzen A."/>
            <person name="Lutzoni F."/>
            <person name="Magnuson J."/>
            <person name="Mondo S."/>
            <person name="Nolan M."/>
            <person name="Ohm R."/>
            <person name="Pangilinan J."/>
            <person name="Park H.-J."/>
            <person name="Ramirez L."/>
            <person name="Alfaro M."/>
            <person name="Sun H."/>
            <person name="Tritt A."/>
            <person name="Yoshinaga Y."/>
            <person name="Zwiers L.-H."/>
            <person name="Turgeon B."/>
            <person name="Goodwin S."/>
            <person name="Spatafora J."/>
            <person name="Crous P."/>
            <person name="Grigoriev I."/>
        </authorList>
    </citation>
    <scope>NUCLEOTIDE SEQUENCE [LARGE SCALE GENOMIC DNA]</scope>
    <source>
        <strain evidence="5">CBS 304.66</strain>
    </source>
</reference>
<name>A0A9P4N745_9PLEO</name>
<dbReference type="Pfam" id="PF23394">
    <property type="entry name" value="DUF7102"/>
    <property type="match status" value="1"/>
</dbReference>
<evidence type="ECO:0000256" key="1">
    <source>
        <dbReference type="SAM" id="MobiDB-lite"/>
    </source>
</evidence>
<accession>A0A9P4N745</accession>
<dbReference type="Pfam" id="PF23395">
    <property type="entry name" value="SAM_6"/>
    <property type="match status" value="1"/>
</dbReference>
<evidence type="ECO:0000259" key="3">
    <source>
        <dbReference type="Pfam" id="PF23395"/>
    </source>
</evidence>
<comment type="caution">
    <text evidence="4">The sequence shown here is derived from an EMBL/GenBank/DDBJ whole genome shotgun (WGS) entry which is preliminary data.</text>
</comment>
<evidence type="ECO:0000313" key="5">
    <source>
        <dbReference type="Proteomes" id="UP000800093"/>
    </source>
</evidence>
<sequence>MDLDLEEREPTVLEYSRFHGLTRNFSLEQLGIIVDHAPSSDDIERDLMELTEDILPNPADELSKERLGVSKDAALFLKAIQSLRQQSENEHLIADNRKRILNLKMEIPILRSDNELDLQDFGSLAIPSFNKLSIPFETVDEEKDEGLEWPSRYYAFPAKCKEQVKAEKITVSKDVLFFLQAAVNDSYTLLDAEKIKAESLTYNRNPALEPLTPPLLPVSPPFTPYIPSSPGNRLELLSESPNSVAAEAKMLEERIMEEPTVIPQLVREGSDASDPMLFEGDDLTQAFDLLPASLDIESPRIMKRKIEDLKVECPLTPPLFPQSPMKKLKSVSFPEIVHEYIPELPSNFESGDDILSPNDSFADFFKDVAPAVEEVNRKLENEKLSEVDTTMRVDVPILDFSLPTAPWEISTNKKTGKQLVTGSELEAQREFLLQVKREYLKPDSSWHGVSKLERDMHWSPFPSHMATIMISESLKDDGGVLEKLMAELTIGDIMTSSTNIWKREGLRILDYEEDSDEEIELSSFTPTNDMEALIRKRKIEIDDEEADEEIGRTNTQGQYMLQVSSKRNPPSQEPQPATSQAEISHPQPQQSLGRRDDDIMFGGMFSASTALHKFMAIHGKLPAKVVDGGRKAYEDQIMQHATSGFSAGLTEASKSAHSDAPTGVALQDHPESSEMLPFSQKLPPVPRILSPCSFIISSTLLQQRRLTRQIENFYSNAEFIERDFSLPHSPAKEADLLLSPSTGLIFTTLQNIKQQALPGQPNHSPIRERISELQHRYERLVVLVSEGLNKELEESSTGRLTDSRDIEALMDLKSFGTRMEAEILVRYVKGGEQVLSRIVVGEMAKWGLPHGSKDIGELRLLQEETLWELFLRRTGLNPFAAQVTLASLKNSYNLPLTSSLRAASNQTLKTVSVFGLPAFILMPAIQRIEKFQVLLGGSRILSRVSEVLDQQWPSAVHGFDVV</sequence>
<dbReference type="AlphaFoldDB" id="A0A9P4N745"/>
<keyword evidence="5" id="KW-1185">Reference proteome</keyword>
<proteinExistence type="predicted"/>